<reference evidence="1" key="1">
    <citation type="submission" date="2023-03" db="EMBL/GenBank/DDBJ databases">
        <title>Chromosome-level genomes of two armyworms, Mythimna separata and Mythimna loreyi, provide insights into the biosynthesis and reception of sex pheromones.</title>
        <authorList>
            <person name="Zhao H."/>
        </authorList>
    </citation>
    <scope>NUCLEOTIDE SEQUENCE</scope>
    <source>
        <strain evidence="1">BeijingLab</strain>
        <tissue evidence="1">Pupa</tissue>
    </source>
</reference>
<protein>
    <submittedName>
        <fullName evidence="1">Uncharacterized protein</fullName>
    </submittedName>
</protein>
<organism evidence="1 2">
    <name type="scientific">Mythimna separata</name>
    <name type="common">Oriental armyworm</name>
    <name type="synonym">Pseudaletia separata</name>
    <dbReference type="NCBI Taxonomy" id="271217"/>
    <lineage>
        <taxon>Eukaryota</taxon>
        <taxon>Metazoa</taxon>
        <taxon>Ecdysozoa</taxon>
        <taxon>Arthropoda</taxon>
        <taxon>Hexapoda</taxon>
        <taxon>Insecta</taxon>
        <taxon>Pterygota</taxon>
        <taxon>Neoptera</taxon>
        <taxon>Endopterygota</taxon>
        <taxon>Lepidoptera</taxon>
        <taxon>Glossata</taxon>
        <taxon>Ditrysia</taxon>
        <taxon>Noctuoidea</taxon>
        <taxon>Noctuidae</taxon>
        <taxon>Noctuinae</taxon>
        <taxon>Hadenini</taxon>
        <taxon>Mythimna</taxon>
    </lineage>
</organism>
<dbReference type="AlphaFoldDB" id="A0AAD7YBU1"/>
<sequence length="147" mass="16801">MFIRCGWKSSKTRTEYKNFPLDNDENWYGTMGPYLDMFAAFKLRLDELRLGHGTMPITKKNGAHTSFEVSKYGLTGAHHILLEESSFPPERRSSIVQSLGPVTAFLCMVRTEGIYRRKFASAVKRAMAHIPAIDDIIEITRNVKIIF</sequence>
<proteinExistence type="predicted"/>
<evidence type="ECO:0000313" key="2">
    <source>
        <dbReference type="Proteomes" id="UP001231518"/>
    </source>
</evidence>
<name>A0AAD7YBU1_MYTSE</name>
<gene>
    <name evidence="1" type="ORF">PYW07_009355</name>
</gene>
<accession>A0AAD7YBU1</accession>
<dbReference type="EMBL" id="JARGEI010000023">
    <property type="protein sequence ID" value="KAJ8709989.1"/>
    <property type="molecule type" value="Genomic_DNA"/>
</dbReference>
<comment type="caution">
    <text evidence="1">The sequence shown here is derived from an EMBL/GenBank/DDBJ whole genome shotgun (WGS) entry which is preliminary data.</text>
</comment>
<evidence type="ECO:0000313" key="1">
    <source>
        <dbReference type="EMBL" id="KAJ8709989.1"/>
    </source>
</evidence>
<keyword evidence="2" id="KW-1185">Reference proteome</keyword>
<dbReference type="Proteomes" id="UP001231518">
    <property type="component" value="Chromosome 23"/>
</dbReference>